<evidence type="ECO:0000259" key="1">
    <source>
        <dbReference type="Pfam" id="PF17936"/>
    </source>
</evidence>
<accession>A0ABV4YSA7</accession>
<organism evidence="2 3">
    <name type="scientific">Neobacillus driksii</name>
    <dbReference type="NCBI Taxonomy" id="3035913"/>
    <lineage>
        <taxon>Bacteria</taxon>
        <taxon>Bacillati</taxon>
        <taxon>Bacillota</taxon>
        <taxon>Bacilli</taxon>
        <taxon>Bacillales</taxon>
        <taxon>Bacillaceae</taxon>
        <taxon>Neobacillus</taxon>
    </lineage>
</organism>
<dbReference type="Pfam" id="PF17936">
    <property type="entry name" value="Big_6"/>
    <property type="match status" value="1"/>
</dbReference>
<dbReference type="EMBL" id="JAROBZ020000001">
    <property type="protein sequence ID" value="MFB3167749.1"/>
    <property type="molecule type" value="Genomic_DNA"/>
</dbReference>
<dbReference type="Proteomes" id="UP001241748">
    <property type="component" value="Unassembled WGS sequence"/>
</dbReference>
<protein>
    <submittedName>
        <fullName evidence="2">Ig-like domain-containing protein</fullName>
    </submittedName>
</protein>
<name>A0ABV4YSA7_9BACI</name>
<proteinExistence type="predicted"/>
<comment type="caution">
    <text evidence="2">The sequence shown here is derived from an EMBL/GenBank/DDBJ whole genome shotgun (WGS) entry which is preliminary data.</text>
</comment>
<dbReference type="InterPro" id="IPR041498">
    <property type="entry name" value="Big_6"/>
</dbReference>
<evidence type="ECO:0000313" key="2">
    <source>
        <dbReference type="EMBL" id="MFB3167749.1"/>
    </source>
</evidence>
<reference evidence="2 3" key="1">
    <citation type="submission" date="2024-05" db="EMBL/GenBank/DDBJ databases">
        <authorList>
            <person name="Venkateswaran K."/>
        </authorList>
    </citation>
    <scope>NUCLEOTIDE SEQUENCE [LARGE SCALE GENOMIC DNA]</scope>
    <source>
        <strain evidence="2 3">179-C4-2-HS</strain>
    </source>
</reference>
<feature type="domain" description="Bacterial Ig" evidence="1">
    <location>
        <begin position="10"/>
        <end position="52"/>
    </location>
</feature>
<dbReference type="Gene3D" id="2.60.40.10">
    <property type="entry name" value="Immunoglobulins"/>
    <property type="match status" value="1"/>
</dbReference>
<keyword evidence="3" id="KW-1185">Reference proteome</keyword>
<sequence length="60" mass="6570">MYLVMMGKVELCTTVADANGKFKVAVPKQKHKNQLTVTATDVAGNGSQETIFDVLKKNEK</sequence>
<dbReference type="InterPro" id="IPR013783">
    <property type="entry name" value="Ig-like_fold"/>
</dbReference>
<dbReference type="RefSeq" id="WP_306074162.1">
    <property type="nucleotide sequence ID" value="NZ_JAROBZ020000001.1"/>
</dbReference>
<evidence type="ECO:0000313" key="3">
    <source>
        <dbReference type="Proteomes" id="UP001241748"/>
    </source>
</evidence>
<gene>
    <name evidence="2" type="ORF">P5G62_011600</name>
</gene>